<accession>A0A923N7A9</accession>
<protein>
    <submittedName>
        <fullName evidence="1">Uncharacterized protein</fullName>
    </submittedName>
</protein>
<proteinExistence type="predicted"/>
<dbReference type="RefSeq" id="WP_187068027.1">
    <property type="nucleotide sequence ID" value="NZ_JACRVF010000004.1"/>
</dbReference>
<keyword evidence="2" id="KW-1185">Reference proteome</keyword>
<dbReference type="Proteomes" id="UP000603640">
    <property type="component" value="Unassembled WGS sequence"/>
</dbReference>
<evidence type="ECO:0000313" key="1">
    <source>
        <dbReference type="EMBL" id="MBC5994003.1"/>
    </source>
</evidence>
<comment type="caution">
    <text evidence="1">The sequence shown here is derived from an EMBL/GenBank/DDBJ whole genome shotgun (WGS) entry which is preliminary data.</text>
</comment>
<evidence type="ECO:0000313" key="2">
    <source>
        <dbReference type="Proteomes" id="UP000603640"/>
    </source>
</evidence>
<dbReference type="EMBL" id="JACRVF010000004">
    <property type="protein sequence ID" value="MBC5994003.1"/>
    <property type="molecule type" value="Genomic_DNA"/>
</dbReference>
<gene>
    <name evidence="1" type="ORF">H8S84_14235</name>
</gene>
<reference evidence="1" key="1">
    <citation type="submission" date="2020-08" db="EMBL/GenBank/DDBJ databases">
        <title>Pontibacter sp. SD6 16S ribosomal RNA gene Genome sequencing and assembly.</title>
        <authorList>
            <person name="Kang M."/>
        </authorList>
    </citation>
    <scope>NUCLEOTIDE SEQUENCE</scope>
    <source>
        <strain evidence="1">SD6</strain>
    </source>
</reference>
<name>A0A923N7A9_9BACT</name>
<organism evidence="1 2">
    <name type="scientific">Pontibacter cellulosilyticus</name>
    <dbReference type="NCBI Taxonomy" id="1720253"/>
    <lineage>
        <taxon>Bacteria</taxon>
        <taxon>Pseudomonadati</taxon>
        <taxon>Bacteroidota</taxon>
        <taxon>Cytophagia</taxon>
        <taxon>Cytophagales</taxon>
        <taxon>Hymenobacteraceae</taxon>
        <taxon>Pontibacter</taxon>
    </lineage>
</organism>
<dbReference type="AlphaFoldDB" id="A0A923N7A9"/>
<sequence length="65" mass="7320">MKLTAITNEKQLYAAAVRIGELMKAMGAEAENEKKRLMKLLVEFENGEFDEVKGKLHQNNLLVNG</sequence>